<feature type="region of interest" description="Disordered" evidence="1">
    <location>
        <begin position="36"/>
        <end position="136"/>
    </location>
</feature>
<reference evidence="2 3" key="1">
    <citation type="submission" date="2017-06" db="EMBL/GenBank/DDBJ databases">
        <title>Genome sequencing of cyanobaciteial culture collection at National Institute for Environmental Studies (NIES).</title>
        <authorList>
            <person name="Hirose Y."/>
            <person name="Shimura Y."/>
            <person name="Fujisawa T."/>
            <person name="Nakamura Y."/>
            <person name="Kawachi M."/>
        </authorList>
    </citation>
    <scope>NUCLEOTIDE SEQUENCE [LARGE SCALE GENOMIC DNA]</scope>
    <source>
        <strain evidence="2 3">NIES-2135</strain>
    </source>
</reference>
<gene>
    <name evidence="2" type="ORF">NIES2135_31390</name>
</gene>
<dbReference type="AlphaFoldDB" id="A0A1Z4JHZ4"/>
<proteinExistence type="predicted"/>
<keyword evidence="3" id="KW-1185">Reference proteome</keyword>
<evidence type="ECO:0000256" key="1">
    <source>
        <dbReference type="SAM" id="MobiDB-lite"/>
    </source>
</evidence>
<feature type="compositionally biased region" description="Polar residues" evidence="1">
    <location>
        <begin position="78"/>
        <end position="96"/>
    </location>
</feature>
<protein>
    <submittedName>
        <fullName evidence="2">Uncharacterized protein</fullName>
    </submittedName>
</protein>
<accession>A0A1Z4JHZ4</accession>
<dbReference type="EMBL" id="AP018203">
    <property type="protein sequence ID" value="BAY56308.1"/>
    <property type="molecule type" value="Genomic_DNA"/>
</dbReference>
<evidence type="ECO:0000313" key="3">
    <source>
        <dbReference type="Proteomes" id="UP000217895"/>
    </source>
</evidence>
<dbReference type="Proteomes" id="UP000217895">
    <property type="component" value="Chromosome"/>
</dbReference>
<sequence>MGGVINLIKKLFSGILSLIGLGGKSSGGYYMEAEPLSATEAPKETKQETQKLAATEAEVAKPEPAKTEKVSKPATADLNGSANGSKPPVSANTLNLPQPTASFSTTAPTITTPRRRPGANMGAFLDMAKTVKTPNS</sequence>
<evidence type="ECO:0000313" key="2">
    <source>
        <dbReference type="EMBL" id="BAY56308.1"/>
    </source>
</evidence>
<organism evidence="2 3">
    <name type="scientific">Leptolyngbya boryana NIES-2135</name>
    <dbReference type="NCBI Taxonomy" id="1973484"/>
    <lineage>
        <taxon>Bacteria</taxon>
        <taxon>Bacillati</taxon>
        <taxon>Cyanobacteriota</taxon>
        <taxon>Cyanophyceae</taxon>
        <taxon>Leptolyngbyales</taxon>
        <taxon>Leptolyngbyaceae</taxon>
        <taxon>Leptolyngbya group</taxon>
        <taxon>Leptolyngbya</taxon>
    </lineage>
</organism>
<feature type="compositionally biased region" description="Low complexity" evidence="1">
    <location>
        <begin position="97"/>
        <end position="112"/>
    </location>
</feature>
<name>A0A1Z4JHZ4_LEPBY</name>
<feature type="compositionally biased region" description="Basic and acidic residues" evidence="1">
    <location>
        <begin position="58"/>
        <end position="71"/>
    </location>
</feature>